<feature type="transmembrane region" description="Helical" evidence="1">
    <location>
        <begin position="18"/>
        <end position="39"/>
    </location>
</feature>
<dbReference type="RefSeq" id="WP_187258310.1">
    <property type="nucleotide sequence ID" value="NZ_JBHULF010000005.1"/>
</dbReference>
<name>A0ABR7MD89_9BACT</name>
<keyword evidence="1" id="KW-0472">Membrane</keyword>
<organism evidence="2 3">
    <name type="scientific">Flavihumibacter stibioxidans</name>
    <dbReference type="NCBI Taxonomy" id="1834163"/>
    <lineage>
        <taxon>Bacteria</taxon>
        <taxon>Pseudomonadati</taxon>
        <taxon>Bacteroidota</taxon>
        <taxon>Chitinophagia</taxon>
        <taxon>Chitinophagales</taxon>
        <taxon>Chitinophagaceae</taxon>
        <taxon>Flavihumibacter</taxon>
    </lineage>
</organism>
<keyword evidence="1" id="KW-1133">Transmembrane helix</keyword>
<accession>A0ABR7MD89</accession>
<feature type="transmembrane region" description="Helical" evidence="1">
    <location>
        <begin position="73"/>
        <end position="93"/>
    </location>
</feature>
<dbReference type="Proteomes" id="UP000765802">
    <property type="component" value="Unassembled WGS sequence"/>
</dbReference>
<feature type="transmembrane region" description="Helical" evidence="1">
    <location>
        <begin position="99"/>
        <end position="120"/>
    </location>
</feature>
<keyword evidence="1" id="KW-0812">Transmembrane</keyword>
<sequence length="147" mass="17437">MNQQEEFTQLYRQYSPGILKLCMGMVVLICLFQASLLFYTYKQIRLIDDAAPPDQHLRQWEDYYALRKKQATIIMPAYFIGLNIAMGIYFIEVMQGRPLLNITIFLLVYAAWMLFAWFYLGKRILKKEKQKLDGIMNELRSLEGQFD</sequence>
<gene>
    <name evidence="2" type="ORF">BC349_18195</name>
</gene>
<keyword evidence="3" id="KW-1185">Reference proteome</keyword>
<dbReference type="EMBL" id="MBUA01000030">
    <property type="protein sequence ID" value="MBC6492991.1"/>
    <property type="molecule type" value="Genomic_DNA"/>
</dbReference>
<reference evidence="2 3" key="1">
    <citation type="submission" date="2016-07" db="EMBL/GenBank/DDBJ databases">
        <title>Genome analysis of Flavihumibacter stibioxidans YS-17.</title>
        <authorList>
            <person name="Shi K."/>
            <person name="Han Y."/>
            <person name="Wang G."/>
        </authorList>
    </citation>
    <scope>NUCLEOTIDE SEQUENCE [LARGE SCALE GENOMIC DNA]</scope>
    <source>
        <strain evidence="2 3">YS-17</strain>
    </source>
</reference>
<protein>
    <submittedName>
        <fullName evidence="2">Uncharacterized protein</fullName>
    </submittedName>
</protein>
<proteinExistence type="predicted"/>
<evidence type="ECO:0000313" key="2">
    <source>
        <dbReference type="EMBL" id="MBC6492991.1"/>
    </source>
</evidence>
<evidence type="ECO:0000256" key="1">
    <source>
        <dbReference type="SAM" id="Phobius"/>
    </source>
</evidence>
<comment type="caution">
    <text evidence="2">The sequence shown here is derived from an EMBL/GenBank/DDBJ whole genome shotgun (WGS) entry which is preliminary data.</text>
</comment>
<evidence type="ECO:0000313" key="3">
    <source>
        <dbReference type="Proteomes" id="UP000765802"/>
    </source>
</evidence>